<evidence type="ECO:0000256" key="4">
    <source>
        <dbReference type="SAM" id="MobiDB-lite"/>
    </source>
</evidence>
<evidence type="ECO:0000259" key="5">
    <source>
        <dbReference type="SMART" id="SM00912"/>
    </source>
</evidence>
<accession>A0AAE3N603</accession>
<protein>
    <submittedName>
        <fullName evidence="6">Filamentous hemagglutinin family protein</fullName>
    </submittedName>
</protein>
<comment type="caution">
    <text evidence="6">The sequence shown here is derived from an EMBL/GenBank/DDBJ whole genome shotgun (WGS) entry which is preliminary data.</text>
</comment>
<comment type="subcellular location">
    <subcellularLocation>
        <location evidence="1">Secreted</location>
    </subcellularLocation>
</comment>
<evidence type="ECO:0000313" key="6">
    <source>
        <dbReference type="EMBL" id="MDA7415001.1"/>
    </source>
</evidence>
<dbReference type="InterPro" id="IPR008638">
    <property type="entry name" value="FhaB/CdiA-like_TPS"/>
</dbReference>
<dbReference type="RefSeq" id="WP_271426271.1">
    <property type="nucleotide sequence ID" value="NZ_JAQIPB010000001.1"/>
</dbReference>
<dbReference type="Pfam" id="PF05860">
    <property type="entry name" value="TPS"/>
    <property type="match status" value="1"/>
</dbReference>
<dbReference type="InterPro" id="IPR021026">
    <property type="entry name" value="Filamn_hemagglutn_DUF3739"/>
</dbReference>
<sequence>MNTGARNKGSSSHDSERGRRRRIEPGVRLPQLAPVARAVALTLAAGSLIGTAHAQRAFSPGWFAAKGAVQQSAAQTGLLPNGLPANPQLTPQGQSAAAREALTRSIANLNLAARGIAAQQSAQAAAREAALAAAGSVPDGLGEGGLKVDTHSLTAGWLNANAPTQTVAEGKTTVKVAQTADKAILNWESFNVGKNTTLAFEQQASWSVLNRVNDPQARPSQIQGQIKADGTVLVVNRNGIVFGGSSQVNTRNLVAAAVGMSDAQFNKGLYSEAQGQANIPSFANDLSTTASSFSHGPATGSVQVQAGARINTHAPASVTEGGGYVLLLGKQAHNAGQILTPSGQTVLAAGDAFVIKKGMASDANQNASTRGNVVSTLIQEGSGAGLVVNTGLIQAPTGDISLVGREVRQQGVAVATTSVHTRGTVHLSNAAGDEAGQITLDKDSVTAIVLDESAATALDTQRDTLIKDSDKAGDGVQHRRDQSLVLIDSAGSVDFATDSLTLATGGQIFVNAAKADVRQGAQLDVSGAVGVRVAMESNNVLINVQGNEQRDAPINRDSRNLNNKNIWVDRRSLVFVKAGTNGYETDRWYTAGGLLEVGGYLGITGHGVGEWMAQGGTVQFAGAQLNTHEGSLINLAGGTLDVQTGYVNQSWLKGSDGRIYSASKAPGDLLYTGLYEGYELKHKRWGVTETFVNPLIAPGRRLENGYTVGRDAGRLVVATSNASLHGALDTGVYQGPQQTRARDAGLDGYRQAQTAVAQRGQLVVGSWSPLYDKDSGQLRYGPDAVASEIAIGGAVAPDAEPVANHIALDASWINAQQLGGFEAYAQGRVTVDEAIAVATGGTVALHASDLRVDADISARSGSIRLGNMVVMRSTSSDPWLEQPVGQHTSAGYERQVTLGQGVTLDARGVWTNMLLDGGIGAQPFIDGGSVSIRSSGSVLLAPGSLIDVSSGGMLDVKGKLTGGRGGSVTLASGLFAGTGVLTLDGTLRGHGIKGGGALNIEHGTMVSIGGDLPQAIERLAAGEVSELPLRLAEDVELPAGSVIPASFSVTVTRVNDGQAMPVTVRPLVSLASPVTIQAPWTLPVTVQLANNGPVVYAGTTLPAGTSLGTITDLPKGYVLPPGVFPAGLPIPPQTFNYVAGNVTAEALRVPAGTRIPAGTAWQQDIAVQSFLALSADTFQSGFRSYSVTGRDGVVVVPGAQLDVSMPLLRVAPTAMRSIASGEELSPALSLWLPPLQQDDPVRGQVSLRAGASLALQAGDAQGSGDFLLGAGSRIAVDPGQALSITGNGQVTVEGSLVAHGGRISVLSGDLAIVGSNNLPGGTPNARSFWIGENALLDASGQAYTAVAPDGRRYGQVLKGGTIEIGGRHGAQAGMEGSVNAFVVVREGARLDASGAQAVLDLPALGTTTLASDGGAIGLSSGNGLFIDGDLRAAAGGAGAVGGTLSLLLETPTYGSVDRFTLKGEGVSDAVRVPRELVIEQVYGGSGLASGVQVGQLDASLAYGSARYGVDAIHAGGFDTASLAVNGLLSFDGNVELRLPQAIHLTASSLNLSTAAARDSQVSLAAPYLRLAGSTGRQLDNTIMPNPVFGSKNISAIGGTLGTPLLAADARLTLSGSLVDIVGEVGMGTRGTIVLNAAEPLSVPRDAFGQVRIESKGDLRLRNAIFASPGDTTLAAAQIYGSGNVIVGTVSELSQWGTVSRSFDPTRVLNIERMGDSLPPMPYDVFGTLGFGAATINQGGVLRAPLGSITLGTADGNGYTGVVNLLPGSITSVSADGLVMPYGGTVDGLIYNYNGVDVVYQGIGFEPKVEFRSHAVQVQEGAVVDLSGGGTLTGAAFLQGRGGSTDARLNPLVQVKADGSGFTLPSLSTNPVYAIVPGVQPGAAPLGAEKGAGDPALGRQVTIGQGVPGLPAGTYTLLPSTYALLPGAFRVELNGSASQAAVFGTTTAMRNGSYATAARLGIANTGALDTLSTAVILTPADTLRSYSQYNETSYADFALQQAMREGVPRPLLERDGKALSLALSSPGSEGSFNLPQLGIAQGTIRVAPGEGGHGSVTRLWNAANYELLADGSAPTEGFNGVSVLASQLNATNASRLEVGGALRSTYSDATTGQLKYANIISIGGTGGSNSIVLREGAVLQAADVFLMTGRTAGSITVEQGATISTLGRGASSYGGAQGYIYRPGQSSVLALSNGQLDLLAPQAPGANSPESGAGAIEIGVCATGGACTADTRLYSEGTIATATDNRFVLGDTVRYGTRNLSLALGAVNVGSNEALAAAAARGVLTPGMTLNQELVDRLLLGDTSVGAPALEALSFTVRESVNFFGDVTLSTYDANGRSALQRLVLGTPAIYGHGSADAVARIHTDTLIWTGALTPAGGVVADGAGTGSGQLVVDAREIVFGWGPRTQPDTVREQHRIALGFGNVHLNASERVTATHKGTLSVYQSQGAWNADTKAFDHTGGTLHIGTPLMTGSAGSVNRITAGGDIRVAGGGGAAAASNAALADALGAEIALDSRGGNLLLDTAVLLPSGKLGLSAQGDVTLADGAQLDLAGRKIDFFDVSKYSWGGDLVLTSRAGGVRQAAGSVIDLSAEHNRAGKLTALATQAEIALAGRIDGSSSGHYDAGGTQVPYMQGRIDLHGRSIADFAGLNTRLTEGGMVGGRSFRIGQGDLAIGDELKAHEINVSLDNGQLSVNGRIDASGEQAGSIRLAANNGVSLAGTAVLDASASVLRADSYGKAIEASNRAVIEIDSGDGTLRIVSGARMDLSVAGAPANYGTVALNAPRLGSNDVAIDAAGTVSIDGAKAIHVNAFISDDTAAVGTDATADGKSYQVIDQAYLDRLHGESNSFIDAALANGNLMNAKLAGLRRYADQFHLRPGVQVVADLARNADGNLHVDGDIDLSGHRYASVNPRAQKNTLVHGSGEAGALVMRAQGDLEVFGSISDGFDGSRLPSSFDSNGWVLTKGRQLWGSDVVVPHGGMVALQPGTIFNSGKVLNYALPIQPMLMAPATLLPVQGELAQALLLAPGTVLSANVRGADGTLLFAAGTVLADAVTLPSGTRLDAGFRLPVAAHLAAMTWPAGVALPAPPVGNAVVLSTPLTLAKGALIPSDTHVVLPGGVDEVDLRPRDGDGNQGRIWAVAPMLPAGLQSWDLSLVAGADASAADRLATRHGTPASLRFSDAHYGRVGEVQPVPGTGSPATYKWGDLTLFEQLVIDFWGEYVMSFVPVQGEPITPAQAEEVMNMLFAPVGDLNTYGYGELTAIDQPAVPPDMAFSPRAGVREQLSSVVRTGTGDLRLVSAGDIATSSLYGIYTAGTPSAALPAVNGSDRYNLPRSTVGGLVLGALGEPFEAMVDGGAQSLYAAWYPESGGNLLMRAGRNISGDSLIGTTNLLRFEGEIVATSLLTPTSSVGNWLWRQGTGSVQTGAEAVPAAWWINFGTYVRPPEGANYYGTFDDMPRLVGFTGYGTLGGGNLVLEAGGNAGMLQPKGDHGGAYLLRSTGLNLAVASTGRVTADGGLVLTGGGDLDIRIGGGLNADPALNAFTGSNFDPVANSLPLGGVHRLEVNGSIANLRGALRMETGAVGTVALRFGTQNPKDSRPGDVFSATSASSAGGPVLLLGDSTARIDARGDLVLGSAADPGRGPQLSGGTPFSANGWSYTNGGYSWFSLWTPSTAIDLLAAGGSLTPTLNPVDGGQASDAAPTDMHALYPSVFRAAAANGSVFYGSPNGAMRGVTLAPSPVSSQFAVGGTGQLELLAADSLHAAGANFSASGADPTRLVSPFNPGFVGYGDPVWYGRHLLHNVSADAVAPGLFFSLTSGNTSYTGAGYTLFPFVAPSASGHVHVGQQPARYYAVQGDIVGARTGSIIYLNSITGVANQSGMWYDGGGAVAIRAGRDITDSGTPLGSYDNGGLRNGAGGWTTIANAADPSAPHRPAATNGPTMRGNLIVHTSADDVSVVQAGRDVRYSSFYIAGPGLLDVSAGRDLYMADKGELRSLGPVANVVPGDRSSGAGIAAAAGMGRDGADWRAFAARYLDAANVADAGRPLADQQGKVVRAYVGSITLSQWLAAEFGYTGDEAGAQAFMAAQQATLDQARRQALASGGTASNRDLAREYKLESQLHLVNWLTQRFGGANGRGLHFDAATMDARAFFDALPIEQQRVFLRNVYYAELKAAGREYNQVDGPRQGSYLRGREAIATLLPTQDAQGQAIDYEGDLTMFSSALYYPQYVTEELPRRRPVPGVEYVREDEWIAMGSPGYSVPFYKVNDAGIHTDFGGNISLMVPGGRTLVGVDGGFNPGAGSGVLTQGEGDINIFSQGDILMGQSRIFTTFGGNILAWSAEGDINAGRGAKTTVVATPQRRVYDSVGNVSLSPSTPNTGAGIATLNPIPEVPPGDVDLIAPLGTIDAGEAGIRVSGNVNLAALQVLNAENIQVQGEAVGIPVVAAVNIGALTNASAAAQQATTAAQEVVQRERAAARQALPSVFTVRVVGFGNDAAAPAGGSGAQAPAVPAGPTARYDPASFVQLVGQGSALRPELLSQLTDAERRELQRTR</sequence>
<dbReference type="InterPro" id="IPR050909">
    <property type="entry name" value="Bact_Autotransporter_VF"/>
</dbReference>
<reference evidence="6" key="1">
    <citation type="submission" date="2023-01" db="EMBL/GenBank/DDBJ databases">
        <title>Xenophilus mangrovi sp. nov., isolated from soil of Mangrove nature reserve.</title>
        <authorList>
            <person name="Xu S."/>
            <person name="Liu Z."/>
            <person name="Xu Y."/>
        </authorList>
    </citation>
    <scope>NUCLEOTIDE SEQUENCE</scope>
    <source>
        <strain evidence="6">YW8</strain>
    </source>
</reference>
<feature type="domain" description="Filamentous haemagglutinin FhaB/tRNA nuclease CdiA-like TPS" evidence="5">
    <location>
        <begin position="150"/>
        <end position="264"/>
    </location>
</feature>
<dbReference type="PANTHER" id="PTHR12338:SF8">
    <property type="entry name" value="HEME_HEMOPEXIN-BINDING PROTEIN"/>
    <property type="match status" value="1"/>
</dbReference>
<evidence type="ECO:0000313" key="7">
    <source>
        <dbReference type="Proteomes" id="UP001212602"/>
    </source>
</evidence>
<dbReference type="Proteomes" id="UP001212602">
    <property type="component" value="Unassembled WGS sequence"/>
</dbReference>
<keyword evidence="2" id="KW-0964">Secreted</keyword>
<dbReference type="GO" id="GO:0005576">
    <property type="term" value="C:extracellular region"/>
    <property type="evidence" value="ECO:0007669"/>
    <property type="project" value="UniProtKB-SubCell"/>
</dbReference>
<dbReference type="NCBIfam" id="TIGR01901">
    <property type="entry name" value="adhes_NPXG"/>
    <property type="match status" value="1"/>
</dbReference>
<dbReference type="SMART" id="SM00912">
    <property type="entry name" value="Haemagg_act"/>
    <property type="match status" value="1"/>
</dbReference>
<dbReference type="InterPro" id="IPR012334">
    <property type="entry name" value="Pectin_lyas_fold"/>
</dbReference>
<dbReference type="Gene3D" id="2.160.20.10">
    <property type="entry name" value="Single-stranded right-handed beta-helix, Pectin lyase-like"/>
    <property type="match status" value="1"/>
</dbReference>
<feature type="region of interest" description="Disordered" evidence="4">
    <location>
        <begin position="1"/>
        <end position="26"/>
    </location>
</feature>
<evidence type="ECO:0000256" key="3">
    <source>
        <dbReference type="ARBA" id="ARBA00022729"/>
    </source>
</evidence>
<dbReference type="EMBL" id="JAQIPB010000001">
    <property type="protein sequence ID" value="MDA7415001.1"/>
    <property type="molecule type" value="Genomic_DNA"/>
</dbReference>
<evidence type="ECO:0000256" key="2">
    <source>
        <dbReference type="ARBA" id="ARBA00022525"/>
    </source>
</evidence>
<name>A0AAE3N603_9BURK</name>
<organism evidence="6 7">
    <name type="scientific">Xenophilus arseniciresistens</name>
    <dbReference type="NCBI Taxonomy" id="1283306"/>
    <lineage>
        <taxon>Bacteria</taxon>
        <taxon>Pseudomonadati</taxon>
        <taxon>Pseudomonadota</taxon>
        <taxon>Betaproteobacteria</taxon>
        <taxon>Burkholderiales</taxon>
        <taxon>Comamonadaceae</taxon>
        <taxon>Xenophilus</taxon>
    </lineage>
</organism>
<keyword evidence="3" id="KW-0732">Signal</keyword>
<gene>
    <name evidence="6" type="ORF">PGB34_01365</name>
</gene>
<dbReference type="SUPFAM" id="SSF51126">
    <property type="entry name" value="Pectin lyase-like"/>
    <property type="match status" value="1"/>
</dbReference>
<evidence type="ECO:0000256" key="1">
    <source>
        <dbReference type="ARBA" id="ARBA00004613"/>
    </source>
</evidence>
<proteinExistence type="predicted"/>
<dbReference type="Pfam" id="PF12545">
    <property type="entry name" value="DUF3739"/>
    <property type="match status" value="1"/>
</dbReference>
<dbReference type="InterPro" id="IPR011050">
    <property type="entry name" value="Pectin_lyase_fold/virulence"/>
</dbReference>
<keyword evidence="7" id="KW-1185">Reference proteome</keyword>
<dbReference type="PANTHER" id="PTHR12338">
    <property type="entry name" value="AUTOTRANSPORTER"/>
    <property type="match status" value="1"/>
</dbReference>